<dbReference type="PANTHER" id="PTHR47199:SF2">
    <property type="entry name" value="PHOTOSYSTEM II STABILITY_ASSEMBLY FACTOR HCF136, CHLOROPLASTIC"/>
    <property type="match status" value="1"/>
</dbReference>
<evidence type="ECO:0000256" key="1">
    <source>
        <dbReference type="ARBA" id="ARBA00022531"/>
    </source>
</evidence>
<evidence type="ECO:0000313" key="8">
    <source>
        <dbReference type="Proteomes" id="UP000396862"/>
    </source>
</evidence>
<keyword evidence="2" id="KW-0604">Photosystem II</keyword>
<dbReference type="AlphaFoldDB" id="A0A2P8CI45"/>
<dbReference type="OrthoDB" id="1491323at2"/>
<dbReference type="RefSeq" id="WP_106541218.1">
    <property type="nucleotide sequence ID" value="NZ_BLAU01000001.1"/>
</dbReference>
<dbReference type="GO" id="GO:0015979">
    <property type="term" value="P:photosynthesis"/>
    <property type="evidence" value="ECO:0007669"/>
    <property type="project" value="UniProtKB-KW"/>
</dbReference>
<feature type="domain" description="PKD" evidence="4">
    <location>
        <begin position="372"/>
        <end position="420"/>
    </location>
</feature>
<dbReference type="PANTHER" id="PTHR47199">
    <property type="entry name" value="PHOTOSYSTEM II STABILITY/ASSEMBLY FACTOR HCF136, CHLOROPLASTIC"/>
    <property type="match status" value="1"/>
</dbReference>
<evidence type="ECO:0000256" key="2">
    <source>
        <dbReference type="ARBA" id="ARBA00023276"/>
    </source>
</evidence>
<name>A0A2P8CI45_9BACT</name>
<dbReference type="CDD" id="cd00146">
    <property type="entry name" value="PKD"/>
    <property type="match status" value="2"/>
</dbReference>
<dbReference type="InterPro" id="IPR015943">
    <property type="entry name" value="WD40/YVTN_repeat-like_dom_sf"/>
</dbReference>
<dbReference type="InterPro" id="IPR028203">
    <property type="entry name" value="PSII_CF48-like_dom"/>
</dbReference>
<organism evidence="6 7">
    <name type="scientific">Prolixibacter denitrificans</name>
    <dbReference type="NCBI Taxonomy" id="1541063"/>
    <lineage>
        <taxon>Bacteria</taxon>
        <taxon>Pseudomonadati</taxon>
        <taxon>Bacteroidota</taxon>
        <taxon>Bacteroidia</taxon>
        <taxon>Marinilabiliales</taxon>
        <taxon>Prolixibacteraceae</taxon>
        <taxon>Prolixibacter</taxon>
    </lineage>
</organism>
<feature type="chain" id="PRO_5015112076" evidence="3">
    <location>
        <begin position="23"/>
        <end position="908"/>
    </location>
</feature>
<dbReference type="Gene3D" id="2.130.10.10">
    <property type="entry name" value="YVTN repeat-like/Quinoprotein amine dehydrogenase"/>
    <property type="match status" value="4"/>
</dbReference>
<keyword evidence="8" id="KW-1185">Reference proteome</keyword>
<dbReference type="Gene3D" id="2.60.40.10">
    <property type="entry name" value="Immunoglobulins"/>
    <property type="match status" value="2"/>
</dbReference>
<dbReference type="SMART" id="SM00089">
    <property type="entry name" value="PKD"/>
    <property type="match status" value="2"/>
</dbReference>
<reference evidence="5 8" key="2">
    <citation type="submission" date="2019-10" db="EMBL/GenBank/DDBJ databases">
        <title>Prolixibacter strains distinguished by the presence of nitrate reductase genes were adept at nitrate-dependent anaerobic corrosion of metallic iron and carbon steel.</title>
        <authorList>
            <person name="Iino T."/>
            <person name="Shono N."/>
            <person name="Ito K."/>
            <person name="Nakamura R."/>
            <person name="Sueoka K."/>
            <person name="Harayama S."/>
            <person name="Ohkuma M."/>
        </authorList>
    </citation>
    <scope>NUCLEOTIDE SEQUENCE [LARGE SCALE GENOMIC DNA]</scope>
    <source>
        <strain evidence="5 8">MIC1-1</strain>
    </source>
</reference>
<dbReference type="NCBIfam" id="TIGR04183">
    <property type="entry name" value="Por_Secre_tail"/>
    <property type="match status" value="1"/>
</dbReference>
<dbReference type="Proteomes" id="UP000240621">
    <property type="component" value="Unassembled WGS sequence"/>
</dbReference>
<dbReference type="InterPro" id="IPR035986">
    <property type="entry name" value="PKD_dom_sf"/>
</dbReference>
<feature type="domain" description="PKD" evidence="4">
    <location>
        <begin position="762"/>
        <end position="804"/>
    </location>
</feature>
<protein>
    <submittedName>
        <fullName evidence="6">Putative secreted protein (Por secretion system target)</fullName>
    </submittedName>
</protein>
<dbReference type="CDD" id="cd15482">
    <property type="entry name" value="Sialidase_non-viral"/>
    <property type="match status" value="2"/>
</dbReference>
<keyword evidence="1" id="KW-0602">Photosynthesis</keyword>
<dbReference type="PROSITE" id="PS50093">
    <property type="entry name" value="PKD"/>
    <property type="match status" value="2"/>
</dbReference>
<dbReference type="Pfam" id="PF18962">
    <property type="entry name" value="Por_Secre_tail"/>
    <property type="match status" value="1"/>
</dbReference>
<comment type="caution">
    <text evidence="6">The sequence shown here is derived from an EMBL/GenBank/DDBJ whole genome shotgun (WGS) entry which is preliminary data.</text>
</comment>
<accession>A0A2P8CI45</accession>
<evidence type="ECO:0000313" key="7">
    <source>
        <dbReference type="Proteomes" id="UP000240621"/>
    </source>
</evidence>
<dbReference type="InterPro" id="IPR013783">
    <property type="entry name" value="Ig-like_fold"/>
</dbReference>
<evidence type="ECO:0000313" key="6">
    <source>
        <dbReference type="EMBL" id="PSK84633.1"/>
    </source>
</evidence>
<dbReference type="Proteomes" id="UP000396862">
    <property type="component" value="Unassembled WGS sequence"/>
</dbReference>
<dbReference type="GO" id="GO:0009523">
    <property type="term" value="C:photosystem II"/>
    <property type="evidence" value="ECO:0007669"/>
    <property type="project" value="UniProtKB-KW"/>
</dbReference>
<dbReference type="SUPFAM" id="SSF49299">
    <property type="entry name" value="PKD domain"/>
    <property type="match status" value="2"/>
</dbReference>
<dbReference type="InterPro" id="IPR000601">
    <property type="entry name" value="PKD_dom"/>
</dbReference>
<sequence length="908" mass="98558">MKGFAHFVLIVTLFFFSSSTYAQWIPYDTGTGKTLMKLYPISSQEAMLSGKDTLLMKTTDGGASWAQVQLTLPQKIPYDFMDIAFSDQLNGYVAGTKAKDLSGTYQNGTMLHTTDGGNTWSPVPLNAFSDGSSNITTDPLAGEKANFSSVVALNNDTIFTSLSWSDPASGTTYGYIFRSTDAGVSWQITSPNFGRSTINRIAFNDSRGYAIGSLGAFLTTTNRGDSWNDLSSSSLGSLNDIIPALGDTAVIAGQYGVSTTVDGGTTIVPSDSVIYAFDAFVLNDTTFLSIGGRDTKTARTLDKGKTWQSANIGQNTTLFHLDEFAGKVWALGSNGIMEHIGPNEILDPKADFTYTQTDNQYAFTNQAENFGTLTWDFGDGVVMDAIDPTHAYPAFGVYDVTLTATNAVASVTSAVQSVSVDNITNLWTQVPINSNTHLAKLVQLNDRSAVLLGLKGEIFRSTDGGLTWPKVAVGDTLSSYTPMDMKFEADSTHGYISYYFGGNKNFIITTADSGKTWSPLPLSNFSDGTGNYLTDLSVGANVKFMPLATVGDTVYTAARWTNPANSQEYHGFIFKSTDHGTTWTKTSDDLYSSYTSYLFAMEFSADGKTGYLGGSKTIWKTNDYGKTWTMTADANMGVISDILVINPDTLYMSSSAGMVTSTDGMSTYKLLSTSVLTDMIWVGDSTLLAGKIDQMIQTSNDWGSNWQSADAGRPTYFYELANFGDKVFILSNSALYFSLKDNFLRPKANFEMLADGKQVTFTNTSTNAISYEWDFGDQSTSTEVDPIHDYAYDGTYHVSLVASNRTARDTFKVDNMIIDTAVDSPLADQMNVYPNPSSDGRFVLNLGTSDKTYEVSVMNLTGATILKKEVPSGENNLAVSLSTQPAGIYLLQVSDHSGHPKTFKLIRR</sequence>
<dbReference type="EMBL" id="PYGC01000002">
    <property type="protein sequence ID" value="PSK84633.1"/>
    <property type="molecule type" value="Genomic_DNA"/>
</dbReference>
<gene>
    <name evidence="6" type="ORF">CLV93_102423</name>
    <name evidence="5" type="ORF">JCM18694_10450</name>
</gene>
<reference evidence="6 7" key="1">
    <citation type="submission" date="2018-03" db="EMBL/GenBank/DDBJ databases">
        <title>Genomic Encyclopedia of Archaeal and Bacterial Type Strains, Phase II (KMG-II): from individual species to whole genera.</title>
        <authorList>
            <person name="Goeker M."/>
        </authorList>
    </citation>
    <scope>NUCLEOTIDE SEQUENCE [LARGE SCALE GENOMIC DNA]</scope>
    <source>
        <strain evidence="6 7">DSM 27267</strain>
    </source>
</reference>
<dbReference type="InterPro" id="IPR026444">
    <property type="entry name" value="Secre_tail"/>
</dbReference>
<dbReference type="InterPro" id="IPR022409">
    <property type="entry name" value="PKD/Chitinase_dom"/>
</dbReference>
<dbReference type="Pfam" id="PF14870">
    <property type="entry name" value="PSII_BNR"/>
    <property type="match status" value="2"/>
</dbReference>
<evidence type="ECO:0000256" key="3">
    <source>
        <dbReference type="SAM" id="SignalP"/>
    </source>
</evidence>
<keyword evidence="3" id="KW-0732">Signal</keyword>
<dbReference type="EMBL" id="BLAU01000001">
    <property type="protein sequence ID" value="GET20799.1"/>
    <property type="molecule type" value="Genomic_DNA"/>
</dbReference>
<evidence type="ECO:0000259" key="4">
    <source>
        <dbReference type="PROSITE" id="PS50093"/>
    </source>
</evidence>
<proteinExistence type="predicted"/>
<feature type="signal peptide" evidence="3">
    <location>
        <begin position="1"/>
        <end position="22"/>
    </location>
</feature>
<dbReference type="Pfam" id="PF18911">
    <property type="entry name" value="PKD_4"/>
    <property type="match status" value="2"/>
</dbReference>
<evidence type="ECO:0000313" key="5">
    <source>
        <dbReference type="EMBL" id="GET20799.1"/>
    </source>
</evidence>
<dbReference type="SUPFAM" id="SSF110296">
    <property type="entry name" value="Oligoxyloglucan reducing end-specific cellobiohydrolase"/>
    <property type="match status" value="2"/>
</dbReference>